<dbReference type="Pfam" id="PF11911">
    <property type="entry name" value="DUF3429"/>
    <property type="match status" value="1"/>
</dbReference>
<dbReference type="PANTHER" id="PTHR15887:SF1">
    <property type="entry name" value="TRANSMEMBRANE PROTEIN 69"/>
    <property type="match status" value="1"/>
</dbReference>
<dbReference type="STRING" id="1579979.WM2015_575"/>
<evidence type="ECO:0000313" key="2">
    <source>
        <dbReference type="Proteomes" id="UP000066624"/>
    </source>
</evidence>
<accession>A0A0K0XTK8</accession>
<name>A0A0K0XTK8_9GAMM</name>
<reference evidence="1 2" key="1">
    <citation type="submission" date="2015-07" db="EMBL/GenBank/DDBJ databases">
        <authorList>
            <person name="Noorani M."/>
        </authorList>
    </citation>
    <scope>NUCLEOTIDE SEQUENCE [LARGE SCALE GENOMIC DNA]</scope>
    <source>
        <strain evidence="1 2">KCTC 42284</strain>
    </source>
</reference>
<dbReference type="KEGG" id="wma:WM2015_575"/>
<dbReference type="RefSeq" id="WP_049724630.1">
    <property type="nucleotide sequence ID" value="NZ_CP012154.1"/>
</dbReference>
<dbReference type="EMBL" id="CP012154">
    <property type="protein sequence ID" value="AKS40957.1"/>
    <property type="molecule type" value="Genomic_DNA"/>
</dbReference>
<organism evidence="1 2">
    <name type="scientific">Wenzhouxiangella marina</name>
    <dbReference type="NCBI Taxonomy" id="1579979"/>
    <lineage>
        <taxon>Bacteria</taxon>
        <taxon>Pseudomonadati</taxon>
        <taxon>Pseudomonadota</taxon>
        <taxon>Gammaproteobacteria</taxon>
        <taxon>Chromatiales</taxon>
        <taxon>Wenzhouxiangellaceae</taxon>
        <taxon>Wenzhouxiangella</taxon>
    </lineage>
</organism>
<keyword evidence="2" id="KW-1185">Reference proteome</keyword>
<dbReference type="Proteomes" id="UP000066624">
    <property type="component" value="Chromosome"/>
</dbReference>
<dbReference type="OrthoDB" id="8591832at2"/>
<proteinExistence type="predicted"/>
<gene>
    <name evidence="1" type="ORF">WM2015_575</name>
</gene>
<sequence>MTRTSLESDRWITTTRGLGWAGVIPFAGLALTRLTGAPDWLDRLLIGYGLLILAFLCGTLWQRELQSAAPRSSRLIASNLILLGAWPAMLLPQAWAAMLLAAGFAAHLAVDPPWKLRALPGWYRRLRLGLSSTVIALLVLTWLIATGRAL</sequence>
<dbReference type="InterPro" id="IPR021836">
    <property type="entry name" value="DUF3429"/>
</dbReference>
<dbReference type="PANTHER" id="PTHR15887">
    <property type="entry name" value="TRANSMEMBRANE PROTEIN 69"/>
    <property type="match status" value="1"/>
</dbReference>
<protein>
    <submittedName>
        <fullName evidence="1">Uncharacterized protein</fullName>
    </submittedName>
</protein>
<dbReference type="AlphaFoldDB" id="A0A0K0XTK8"/>
<evidence type="ECO:0000313" key="1">
    <source>
        <dbReference type="EMBL" id="AKS40957.1"/>
    </source>
</evidence>